<comment type="caution">
    <text evidence="1">The sequence shown here is derived from an EMBL/GenBank/DDBJ whole genome shotgun (WGS) entry which is preliminary data.</text>
</comment>
<protein>
    <submittedName>
        <fullName evidence="1">Uncharacterized protein</fullName>
    </submittedName>
</protein>
<dbReference type="EMBL" id="CM042042">
    <property type="protein sequence ID" value="KAI3703562.1"/>
    <property type="molecule type" value="Genomic_DNA"/>
</dbReference>
<evidence type="ECO:0000313" key="1">
    <source>
        <dbReference type="EMBL" id="KAI3703562.1"/>
    </source>
</evidence>
<sequence length="83" mass="9132">MITQINLSLSIINPPLLLNPASQSRDLVAPSNQKSYHRPRRQDDNGIAGHRRNLAEITLRWCPAGAGDFNILLTRGVSSFIPG</sequence>
<accession>A0ACB9A0C6</accession>
<dbReference type="Proteomes" id="UP001056120">
    <property type="component" value="Linkage Group LG25"/>
</dbReference>
<reference evidence="2" key="1">
    <citation type="journal article" date="2022" name="Mol. Ecol. Resour.">
        <title>The genomes of chicory, endive, great burdock and yacon provide insights into Asteraceae palaeo-polyploidization history and plant inulin production.</title>
        <authorList>
            <person name="Fan W."/>
            <person name="Wang S."/>
            <person name="Wang H."/>
            <person name="Wang A."/>
            <person name="Jiang F."/>
            <person name="Liu H."/>
            <person name="Zhao H."/>
            <person name="Xu D."/>
            <person name="Zhang Y."/>
        </authorList>
    </citation>
    <scope>NUCLEOTIDE SEQUENCE [LARGE SCALE GENOMIC DNA]</scope>
    <source>
        <strain evidence="2">cv. Yunnan</strain>
    </source>
</reference>
<organism evidence="1 2">
    <name type="scientific">Smallanthus sonchifolius</name>
    <dbReference type="NCBI Taxonomy" id="185202"/>
    <lineage>
        <taxon>Eukaryota</taxon>
        <taxon>Viridiplantae</taxon>
        <taxon>Streptophyta</taxon>
        <taxon>Embryophyta</taxon>
        <taxon>Tracheophyta</taxon>
        <taxon>Spermatophyta</taxon>
        <taxon>Magnoliopsida</taxon>
        <taxon>eudicotyledons</taxon>
        <taxon>Gunneridae</taxon>
        <taxon>Pentapetalae</taxon>
        <taxon>asterids</taxon>
        <taxon>campanulids</taxon>
        <taxon>Asterales</taxon>
        <taxon>Asteraceae</taxon>
        <taxon>Asteroideae</taxon>
        <taxon>Heliantheae alliance</taxon>
        <taxon>Millerieae</taxon>
        <taxon>Smallanthus</taxon>
    </lineage>
</organism>
<keyword evidence="2" id="KW-1185">Reference proteome</keyword>
<proteinExistence type="predicted"/>
<gene>
    <name evidence="1" type="ORF">L1987_73723</name>
</gene>
<reference evidence="1 2" key="2">
    <citation type="journal article" date="2022" name="Mol. Ecol. Resour.">
        <title>The genomes of chicory, endive, great burdock and yacon provide insights into Asteraceae paleo-polyploidization history and plant inulin production.</title>
        <authorList>
            <person name="Fan W."/>
            <person name="Wang S."/>
            <person name="Wang H."/>
            <person name="Wang A."/>
            <person name="Jiang F."/>
            <person name="Liu H."/>
            <person name="Zhao H."/>
            <person name="Xu D."/>
            <person name="Zhang Y."/>
        </authorList>
    </citation>
    <scope>NUCLEOTIDE SEQUENCE [LARGE SCALE GENOMIC DNA]</scope>
    <source>
        <strain evidence="2">cv. Yunnan</strain>
        <tissue evidence="1">Leaves</tissue>
    </source>
</reference>
<evidence type="ECO:0000313" key="2">
    <source>
        <dbReference type="Proteomes" id="UP001056120"/>
    </source>
</evidence>
<name>A0ACB9A0C6_9ASTR</name>